<evidence type="ECO:0000313" key="3">
    <source>
        <dbReference type="EMBL" id="CAK1551631.1"/>
    </source>
</evidence>
<feature type="domain" description="Distal membrane-arm assembly complex protein 1-like" evidence="2">
    <location>
        <begin position="11"/>
        <end position="57"/>
    </location>
</feature>
<dbReference type="AlphaFoldDB" id="A0AAV1JRX2"/>
<reference evidence="3 4" key="1">
    <citation type="submission" date="2023-11" db="EMBL/GenBank/DDBJ databases">
        <authorList>
            <person name="Okamura Y."/>
        </authorList>
    </citation>
    <scope>NUCLEOTIDE SEQUENCE [LARGE SCALE GENOMIC DNA]</scope>
</reference>
<dbReference type="EMBL" id="CAVLEF010000132">
    <property type="protein sequence ID" value="CAK1551631.1"/>
    <property type="molecule type" value="Genomic_DNA"/>
</dbReference>
<evidence type="ECO:0000256" key="1">
    <source>
        <dbReference type="SAM" id="Phobius"/>
    </source>
</evidence>
<dbReference type="Proteomes" id="UP001497472">
    <property type="component" value="Unassembled WGS sequence"/>
</dbReference>
<sequence length="77" mass="8426">MPSVVADRPRDCTSCRIVGSIGLVGIGGYLANVAWQNKTFIGKLTISTMSLAFVSLGVARYKQQYPFNRKEESNKNA</sequence>
<keyword evidence="4" id="KW-1185">Reference proteome</keyword>
<keyword evidence="1" id="KW-0472">Membrane</keyword>
<name>A0AAV1JRX2_9NEOP</name>
<gene>
    <name evidence="3" type="ORF">LNINA_LOCUS10753</name>
</gene>
<accession>A0AAV1JRX2</accession>
<proteinExistence type="predicted"/>
<comment type="caution">
    <text evidence="3">The sequence shown here is derived from an EMBL/GenBank/DDBJ whole genome shotgun (WGS) entry which is preliminary data.</text>
</comment>
<protein>
    <recommendedName>
        <fullName evidence="2">Distal membrane-arm assembly complex protein 1-like domain-containing protein</fullName>
    </recommendedName>
</protein>
<keyword evidence="1" id="KW-1133">Transmembrane helix</keyword>
<evidence type="ECO:0000313" key="4">
    <source>
        <dbReference type="Proteomes" id="UP001497472"/>
    </source>
</evidence>
<dbReference type="Pfam" id="PF15055">
    <property type="entry name" value="DMAC1_Dmo2"/>
    <property type="match status" value="1"/>
</dbReference>
<dbReference type="InterPro" id="IPR028036">
    <property type="entry name" value="DMAC1-like_dom"/>
</dbReference>
<feature type="transmembrane region" description="Helical" evidence="1">
    <location>
        <begin position="41"/>
        <end position="61"/>
    </location>
</feature>
<evidence type="ECO:0000259" key="2">
    <source>
        <dbReference type="Pfam" id="PF15055"/>
    </source>
</evidence>
<feature type="transmembrane region" description="Helical" evidence="1">
    <location>
        <begin position="17"/>
        <end position="35"/>
    </location>
</feature>
<keyword evidence="1" id="KW-0812">Transmembrane</keyword>
<organism evidence="3 4">
    <name type="scientific">Leptosia nina</name>
    <dbReference type="NCBI Taxonomy" id="320188"/>
    <lineage>
        <taxon>Eukaryota</taxon>
        <taxon>Metazoa</taxon>
        <taxon>Ecdysozoa</taxon>
        <taxon>Arthropoda</taxon>
        <taxon>Hexapoda</taxon>
        <taxon>Insecta</taxon>
        <taxon>Pterygota</taxon>
        <taxon>Neoptera</taxon>
        <taxon>Endopterygota</taxon>
        <taxon>Lepidoptera</taxon>
        <taxon>Glossata</taxon>
        <taxon>Ditrysia</taxon>
        <taxon>Papilionoidea</taxon>
        <taxon>Pieridae</taxon>
        <taxon>Pierinae</taxon>
        <taxon>Leptosia</taxon>
    </lineage>
</organism>